<organism evidence="2 3">
    <name type="scientific">Streptomyces caatingaensis</name>
    <dbReference type="NCBI Taxonomy" id="1678637"/>
    <lineage>
        <taxon>Bacteria</taxon>
        <taxon>Bacillati</taxon>
        <taxon>Actinomycetota</taxon>
        <taxon>Actinomycetes</taxon>
        <taxon>Kitasatosporales</taxon>
        <taxon>Streptomycetaceae</taxon>
        <taxon>Streptomyces</taxon>
    </lineage>
</organism>
<keyword evidence="1" id="KW-1133">Transmembrane helix</keyword>
<proteinExistence type="predicted"/>
<feature type="transmembrane region" description="Helical" evidence="1">
    <location>
        <begin position="90"/>
        <end position="112"/>
    </location>
</feature>
<evidence type="ECO:0000256" key="1">
    <source>
        <dbReference type="SAM" id="Phobius"/>
    </source>
</evidence>
<dbReference type="RefSeq" id="WP_049715755.1">
    <property type="nucleotide sequence ID" value="NZ_LFXA01000004.1"/>
</dbReference>
<protein>
    <submittedName>
        <fullName evidence="2">Uncharacterized protein</fullName>
    </submittedName>
</protein>
<keyword evidence="3" id="KW-1185">Reference proteome</keyword>
<reference evidence="3" key="1">
    <citation type="submission" date="2015-07" db="EMBL/GenBank/DDBJ databases">
        <title>Draft genome sequence of Streptomyces sp. CMAA 1322, a bacterium isolated from Caatinga biome, from dry forest semiarid of Brazil.</title>
        <authorList>
            <person name="Santos S.N."/>
            <person name="Gacesa R."/>
            <person name="Taketani R.G."/>
            <person name="Long P.F."/>
            <person name="Melo I.S."/>
        </authorList>
    </citation>
    <scope>NUCLEOTIDE SEQUENCE [LARGE SCALE GENOMIC DNA]</scope>
    <source>
        <strain evidence="3">CMAA 1322</strain>
    </source>
</reference>
<accession>A0A0K9XIU1</accession>
<keyword evidence="1" id="KW-0812">Transmembrane</keyword>
<name>A0A0K9XIU1_9ACTN</name>
<sequence>MGTTWVDRGLPYWWRRLKMTLTWLFFSTVLGAMSLASGWAVAKDGPVALTVFLVVYAVLGTGVVCLVAQDIRRQDRHGVLSVPVRRRSKRFWTVVSVLAAAASVVLALLQIFEVAVAPLCLAVTLPHLVRSFGRYAVGERHEHQRAEIYRPHTPRNRNTANTRR</sequence>
<dbReference type="EMBL" id="LFXA01000004">
    <property type="protein sequence ID" value="KNB52986.1"/>
    <property type="molecule type" value="Genomic_DNA"/>
</dbReference>
<feature type="transmembrane region" description="Helical" evidence="1">
    <location>
        <begin position="47"/>
        <end position="69"/>
    </location>
</feature>
<evidence type="ECO:0000313" key="3">
    <source>
        <dbReference type="Proteomes" id="UP000037288"/>
    </source>
</evidence>
<keyword evidence="1" id="KW-0472">Membrane</keyword>
<dbReference type="OrthoDB" id="4347005at2"/>
<dbReference type="Proteomes" id="UP000037288">
    <property type="component" value="Unassembled WGS sequence"/>
</dbReference>
<comment type="caution">
    <text evidence="2">The sequence shown here is derived from an EMBL/GenBank/DDBJ whole genome shotgun (WGS) entry which is preliminary data.</text>
</comment>
<dbReference type="STRING" id="1678637.AC230_10305"/>
<evidence type="ECO:0000313" key="2">
    <source>
        <dbReference type="EMBL" id="KNB52986.1"/>
    </source>
</evidence>
<feature type="transmembrane region" description="Helical" evidence="1">
    <location>
        <begin position="21"/>
        <end position="41"/>
    </location>
</feature>
<dbReference type="PATRIC" id="fig|1678637.3.peg.2225"/>
<dbReference type="AlphaFoldDB" id="A0A0K9XIU1"/>
<gene>
    <name evidence="2" type="ORF">AC230_10305</name>
</gene>